<organism evidence="3 5">
    <name type="scientific">Aspergillus hiratsukae</name>
    <dbReference type="NCBI Taxonomy" id="1194566"/>
    <lineage>
        <taxon>Eukaryota</taxon>
        <taxon>Fungi</taxon>
        <taxon>Dikarya</taxon>
        <taxon>Ascomycota</taxon>
        <taxon>Pezizomycotina</taxon>
        <taxon>Eurotiomycetes</taxon>
        <taxon>Eurotiomycetidae</taxon>
        <taxon>Eurotiales</taxon>
        <taxon>Aspergillaceae</taxon>
        <taxon>Aspergillus</taxon>
        <taxon>Aspergillus subgen. Fumigati</taxon>
    </lineage>
</organism>
<dbReference type="AlphaFoldDB" id="A0A8H6Q2N1"/>
<feature type="domain" description="F-box" evidence="1">
    <location>
        <begin position="2"/>
        <end position="47"/>
    </location>
</feature>
<dbReference type="InterPro" id="IPR001810">
    <property type="entry name" value="F-box_dom"/>
</dbReference>
<reference evidence="3" key="1">
    <citation type="submission" date="2020-06" db="EMBL/GenBank/DDBJ databases">
        <title>Draft genome sequences of strains closely related to Aspergillus parafelis and Aspergillus hiratsukae.</title>
        <authorList>
            <person name="Dos Santos R.A.C."/>
            <person name="Rivero-Menendez O."/>
            <person name="Steenwyk J.L."/>
            <person name="Mead M.E."/>
            <person name="Goldman G.H."/>
            <person name="Alastruey-Izquierdo A."/>
            <person name="Rokas A."/>
        </authorList>
    </citation>
    <scope>NUCLEOTIDE SEQUENCE</scope>
    <source>
        <strain evidence="2">CNM-CM5793</strain>
        <strain evidence="3">CNM-CM6106</strain>
    </source>
</reference>
<dbReference type="SUPFAM" id="SSF81383">
    <property type="entry name" value="F-box domain"/>
    <property type="match status" value="1"/>
</dbReference>
<comment type="caution">
    <text evidence="3">The sequence shown here is derived from an EMBL/GenBank/DDBJ whole genome shotgun (WGS) entry which is preliminary data.</text>
</comment>
<name>A0A8H6Q2N1_9EURO</name>
<dbReference type="Proteomes" id="UP000630445">
    <property type="component" value="Unassembled WGS sequence"/>
</dbReference>
<proteinExistence type="predicted"/>
<gene>
    <name evidence="2" type="ORF">CNMCM5793_007518</name>
    <name evidence="3" type="ORF">CNMCM6106_001977</name>
</gene>
<evidence type="ECO:0000313" key="3">
    <source>
        <dbReference type="EMBL" id="KAF7166036.1"/>
    </source>
</evidence>
<dbReference type="EMBL" id="JACBAF010002153">
    <property type="protein sequence ID" value="KAF7166036.1"/>
    <property type="molecule type" value="Genomic_DNA"/>
</dbReference>
<evidence type="ECO:0000259" key="1">
    <source>
        <dbReference type="PROSITE" id="PS50181"/>
    </source>
</evidence>
<dbReference type="PROSITE" id="PS50181">
    <property type="entry name" value="FBOX"/>
    <property type="match status" value="1"/>
</dbReference>
<dbReference type="OrthoDB" id="4191831at2759"/>
<evidence type="ECO:0000313" key="5">
    <source>
        <dbReference type="Proteomes" id="UP000662466"/>
    </source>
</evidence>
<dbReference type="Pfam" id="PF12937">
    <property type="entry name" value="F-box-like"/>
    <property type="match status" value="1"/>
</dbReference>
<dbReference type="Proteomes" id="UP000662466">
    <property type="component" value="Unassembled WGS sequence"/>
</dbReference>
<keyword evidence="4" id="KW-1185">Reference proteome</keyword>
<accession>A0A8H6Q2N1</accession>
<dbReference type="EMBL" id="JACBAD010002075">
    <property type="protein sequence ID" value="KAF7118125.1"/>
    <property type="molecule type" value="Genomic_DNA"/>
</dbReference>
<dbReference type="InterPro" id="IPR036047">
    <property type="entry name" value="F-box-like_dom_sf"/>
</dbReference>
<evidence type="ECO:0000313" key="4">
    <source>
        <dbReference type="Proteomes" id="UP000630445"/>
    </source>
</evidence>
<evidence type="ECO:0000313" key="2">
    <source>
        <dbReference type="EMBL" id="KAF7118125.1"/>
    </source>
</evidence>
<protein>
    <recommendedName>
        <fullName evidence="1">F-box domain-containing protein</fullName>
    </recommendedName>
</protein>
<sequence>MASSILSTPPEILHMVFASLSPSDLCAVCLTHRALRSLAEPFLYAHIQWTWTYSQNPPIAQFLESIVHRPELASFVRVVILDGEDFDVGWHDYRQKSPKLPVTEAVLDGLVECIKTIHVPYAERWIQRLDTYWGLFDHGYKTGRNPHLASEDFVC</sequence>